<reference evidence="1 2" key="1">
    <citation type="journal article" date="2014" name="Antonie Van Leeuwenhoek">
        <title>Fictibacillus enclensis sp. nov., isolated from marine sediment.</title>
        <authorList>
            <person name="Dastager S.G."/>
            <person name="Mawlankar R."/>
            <person name="Srinivasan K."/>
            <person name="Tang S.K."/>
            <person name="Lee J.C."/>
            <person name="Ramana V.V."/>
            <person name="Shouche Y.S."/>
        </authorList>
    </citation>
    <scope>NUCLEOTIDE SEQUENCE [LARGE SCALE GENOMIC DNA]</scope>
    <source>
        <strain evidence="1 2">NIO-1003</strain>
    </source>
</reference>
<dbReference type="Gene3D" id="1.20.1260.120">
    <property type="entry name" value="Protein of unknown function DUF2935"/>
    <property type="match status" value="1"/>
</dbReference>
<dbReference type="Proteomes" id="UP000054099">
    <property type="component" value="Unassembled WGS sequence"/>
</dbReference>
<sequence length="270" mass="31456">MKVDRQTWEKSARFEHQFWLQVLGDHARFFLDTLASKETKEIEAAKRYKEGFDGLLQQARGNADLTKLTAAAEEMATSIRDFKLHMIRRHLTGKISIHLSPTFLNHMVNEVEEYLEILKYLKTEQMPPLYHELHYHMVWLPDAAGHAGAISDTMDAVEKDIKARSKEYSVHFEQFYIKAVELAGYLRTNLKEFPALKRMNQEVKMEIMLFRKFLKEIEELELSHEVLGTFSALMADHMAREECYYLTKVAMASQTKEPGCNPAKPRVEEN</sequence>
<gene>
    <name evidence="1" type="ORF">AS030_01880</name>
</gene>
<dbReference type="InterPro" id="IPR021328">
    <property type="entry name" value="CotB-like"/>
</dbReference>
<keyword evidence="2" id="KW-1185">Reference proteome</keyword>
<dbReference type="Pfam" id="PF11155">
    <property type="entry name" value="DUF2935"/>
    <property type="match status" value="2"/>
</dbReference>
<protein>
    <recommendedName>
        <fullName evidence="3">DUF2935 domain-containing protein</fullName>
    </recommendedName>
</protein>
<proteinExistence type="predicted"/>
<comment type="caution">
    <text evidence="1">The sequence shown here is derived from an EMBL/GenBank/DDBJ whole genome shotgun (WGS) entry which is preliminary data.</text>
</comment>
<dbReference type="SUPFAM" id="SSF158430">
    <property type="entry name" value="Bacillus cereus metalloprotein-like"/>
    <property type="match status" value="2"/>
</dbReference>
<dbReference type="AlphaFoldDB" id="A0A0V8JB20"/>
<evidence type="ECO:0000313" key="2">
    <source>
        <dbReference type="Proteomes" id="UP000054099"/>
    </source>
</evidence>
<dbReference type="EMBL" id="LNQN01000001">
    <property type="protein sequence ID" value="KSU84335.1"/>
    <property type="molecule type" value="Genomic_DNA"/>
</dbReference>
<organism evidence="1 2">
    <name type="scientific">Fictibacillus enclensis</name>
    <dbReference type="NCBI Taxonomy" id="1017270"/>
    <lineage>
        <taxon>Bacteria</taxon>
        <taxon>Bacillati</taxon>
        <taxon>Bacillota</taxon>
        <taxon>Bacilli</taxon>
        <taxon>Bacillales</taxon>
        <taxon>Fictibacillaceae</taxon>
        <taxon>Fictibacillus</taxon>
    </lineage>
</organism>
<dbReference type="OrthoDB" id="1633927at2"/>
<evidence type="ECO:0008006" key="3">
    <source>
        <dbReference type="Google" id="ProtNLM"/>
    </source>
</evidence>
<evidence type="ECO:0000313" key="1">
    <source>
        <dbReference type="EMBL" id="KSU84335.1"/>
    </source>
</evidence>
<name>A0A0V8JB20_9BACL</name>
<accession>A0A0V8JB20</accession>